<dbReference type="SMART" id="SM00199">
    <property type="entry name" value="SCY"/>
    <property type="match status" value="1"/>
</dbReference>
<evidence type="ECO:0000256" key="8">
    <source>
        <dbReference type="ARBA" id="ARBA00023198"/>
    </source>
</evidence>
<evidence type="ECO:0000256" key="5">
    <source>
        <dbReference type="ARBA" id="ARBA00022525"/>
    </source>
</evidence>
<reference evidence="12" key="2">
    <citation type="submission" date="2025-08" db="UniProtKB">
        <authorList>
            <consortium name="Ensembl"/>
        </authorList>
    </citation>
    <scope>IDENTIFICATION</scope>
</reference>
<dbReference type="PANTHER" id="PTHR12015:SF111">
    <property type="entry name" value="C-C MOTIF CHEMOKINE 17"/>
    <property type="match status" value="1"/>
</dbReference>
<dbReference type="GO" id="GO:0005615">
    <property type="term" value="C:extracellular space"/>
    <property type="evidence" value="ECO:0007669"/>
    <property type="project" value="UniProtKB-KW"/>
</dbReference>
<keyword evidence="3 10" id="KW-0145">Chemotaxis</keyword>
<accession>A0A669C1S2</accession>
<dbReference type="GO" id="GO:0006954">
    <property type="term" value="P:inflammatory response"/>
    <property type="evidence" value="ECO:0007669"/>
    <property type="project" value="UniProtKB-KW"/>
</dbReference>
<keyword evidence="4 10" id="KW-0202">Cytokine</keyword>
<organism evidence="12 13">
    <name type="scientific">Oreochromis niloticus</name>
    <name type="common">Nile tilapia</name>
    <name type="synonym">Tilapia nilotica</name>
    <dbReference type="NCBI Taxonomy" id="8128"/>
    <lineage>
        <taxon>Eukaryota</taxon>
        <taxon>Metazoa</taxon>
        <taxon>Chordata</taxon>
        <taxon>Craniata</taxon>
        <taxon>Vertebrata</taxon>
        <taxon>Euteleostomi</taxon>
        <taxon>Actinopterygii</taxon>
        <taxon>Neopterygii</taxon>
        <taxon>Teleostei</taxon>
        <taxon>Neoteleostei</taxon>
        <taxon>Acanthomorphata</taxon>
        <taxon>Ovalentaria</taxon>
        <taxon>Cichlomorphae</taxon>
        <taxon>Cichliformes</taxon>
        <taxon>Cichlidae</taxon>
        <taxon>African cichlids</taxon>
        <taxon>Pseudocrenilabrinae</taxon>
        <taxon>Oreochromini</taxon>
        <taxon>Oreochromis</taxon>
    </lineage>
</organism>
<comment type="subcellular location">
    <subcellularLocation>
        <location evidence="1 10">Secreted</location>
    </subcellularLocation>
</comment>
<evidence type="ECO:0000313" key="13">
    <source>
        <dbReference type="Proteomes" id="UP000005207"/>
    </source>
</evidence>
<dbReference type="Gene3D" id="2.40.50.40">
    <property type="match status" value="1"/>
</dbReference>
<reference evidence="13" key="1">
    <citation type="submission" date="2012-01" db="EMBL/GenBank/DDBJ databases">
        <title>The Genome Sequence of Oreochromis niloticus (Nile Tilapia).</title>
        <authorList>
            <consortium name="Broad Institute Genome Assembly Team"/>
            <consortium name="Broad Institute Sequencing Platform"/>
            <person name="Di Palma F."/>
            <person name="Johnson J."/>
            <person name="Lander E.S."/>
            <person name="Lindblad-Toh K."/>
        </authorList>
    </citation>
    <scope>NUCLEOTIDE SEQUENCE [LARGE SCALE GENOMIC DNA]</scope>
</reference>
<proteinExistence type="inferred from homology"/>
<feature type="domain" description="Chemokine interleukin-8-like" evidence="11">
    <location>
        <begin position="49"/>
        <end position="108"/>
    </location>
</feature>
<keyword evidence="6" id="KW-0732">Signal</keyword>
<evidence type="ECO:0000313" key="12">
    <source>
        <dbReference type="Ensembl" id="ENSONIP00000040586.1"/>
    </source>
</evidence>
<sequence length="148" mass="16522">MCRWSLKGLAEQCKSQICFSYGHTMKGLTIISLLLVAVMVSTAAAQGGISRCCQRTSNTQIHRDLLKSYYIQQPPSCSIPAVVFTTISGRRICSDSTKTWTQTSMAYLDRKNWQEQNNRPHRDNADVQGAFCVMPVKQIALCSIKGNK</sequence>
<evidence type="ECO:0000256" key="7">
    <source>
        <dbReference type="ARBA" id="ARBA00023157"/>
    </source>
</evidence>
<dbReference type="GO" id="GO:0006955">
    <property type="term" value="P:immune response"/>
    <property type="evidence" value="ECO:0007669"/>
    <property type="project" value="InterPro"/>
</dbReference>
<dbReference type="PANTHER" id="PTHR12015">
    <property type="entry name" value="SMALL INDUCIBLE CYTOKINE A"/>
    <property type="match status" value="1"/>
</dbReference>
<dbReference type="InterPro" id="IPR036048">
    <property type="entry name" value="Interleukin_8-like_sf"/>
</dbReference>
<evidence type="ECO:0000256" key="9">
    <source>
        <dbReference type="ARBA" id="ARBA00046039"/>
    </source>
</evidence>
<evidence type="ECO:0000256" key="2">
    <source>
        <dbReference type="ARBA" id="ARBA00010868"/>
    </source>
</evidence>
<dbReference type="AlphaFoldDB" id="A0A669C1S2"/>
<dbReference type="InParanoid" id="A0A669C1S2"/>
<evidence type="ECO:0000259" key="11">
    <source>
        <dbReference type="SMART" id="SM00199"/>
    </source>
</evidence>
<name>A0A669C1S2_ORENI</name>
<keyword evidence="13" id="KW-1185">Reference proteome</keyword>
<comment type="similarity">
    <text evidence="2 10">Belongs to the intercrine beta (chemokine CC) family.</text>
</comment>
<dbReference type="Ensembl" id="ENSONIT00000050384.1">
    <property type="protein sequence ID" value="ENSONIP00000040586.1"/>
    <property type="gene ID" value="ENSONIG00000031203.1"/>
</dbReference>
<dbReference type="InterPro" id="IPR001811">
    <property type="entry name" value="Chemokine_IL8-like_dom"/>
</dbReference>
<dbReference type="InterPro" id="IPR000827">
    <property type="entry name" value="Chemokine_CC_CS"/>
</dbReference>
<evidence type="ECO:0000256" key="4">
    <source>
        <dbReference type="ARBA" id="ARBA00022514"/>
    </source>
</evidence>
<dbReference type="InterPro" id="IPR039809">
    <property type="entry name" value="Chemokine_b/g/d"/>
</dbReference>
<dbReference type="Proteomes" id="UP000005207">
    <property type="component" value="Linkage group LG18"/>
</dbReference>
<dbReference type="Pfam" id="PF00048">
    <property type="entry name" value="IL8"/>
    <property type="match status" value="1"/>
</dbReference>
<protein>
    <recommendedName>
        <fullName evidence="10">C-C motif chemokine</fullName>
    </recommendedName>
</protein>
<keyword evidence="7" id="KW-1015">Disulfide bond</keyword>
<dbReference type="CDD" id="cd00272">
    <property type="entry name" value="Chemokine_CC"/>
    <property type="match status" value="1"/>
</dbReference>
<dbReference type="GO" id="GO:0008009">
    <property type="term" value="F:chemokine activity"/>
    <property type="evidence" value="ECO:0007669"/>
    <property type="project" value="InterPro"/>
</dbReference>
<evidence type="ECO:0000256" key="6">
    <source>
        <dbReference type="ARBA" id="ARBA00022729"/>
    </source>
</evidence>
<keyword evidence="8" id="KW-0395">Inflammatory response</keyword>
<comment type="function">
    <text evidence="9">Chemokine, which displays chemotactic activity for T lymphocytes, preferentially Th2 cells, but not monocytes or granulocytes. Therefore plays an important role in a wide range of inflammatory and immunological processes. Acts by binding to CCR4 at T-cell surface. Mediates GM-CSF/CSF2-driven pain and inflammation. In the brain, required to maintain the typical, highly branched morphology of hippocampal microglia under homeostatic conditions. May be important for the appropriate adaptation of microglial morphology and synaptic plasticity to acute lipopolysaccharide (LPS)-induced neuroinflammation. Plays a role in wound healing, mainly by inducing fibroblast migration into the wound.</text>
</comment>
<evidence type="ECO:0000256" key="10">
    <source>
        <dbReference type="RuleBase" id="RU361150"/>
    </source>
</evidence>
<dbReference type="GeneTree" id="ENSGT00990000203766"/>
<evidence type="ECO:0000256" key="1">
    <source>
        <dbReference type="ARBA" id="ARBA00004613"/>
    </source>
</evidence>
<dbReference type="SUPFAM" id="SSF54117">
    <property type="entry name" value="Interleukin 8-like chemokines"/>
    <property type="match status" value="1"/>
</dbReference>
<keyword evidence="5 10" id="KW-0964">Secreted</keyword>
<evidence type="ECO:0000256" key="3">
    <source>
        <dbReference type="ARBA" id="ARBA00022500"/>
    </source>
</evidence>
<reference evidence="12" key="3">
    <citation type="submission" date="2025-09" db="UniProtKB">
        <authorList>
            <consortium name="Ensembl"/>
        </authorList>
    </citation>
    <scope>IDENTIFICATION</scope>
</reference>
<dbReference type="PROSITE" id="PS00472">
    <property type="entry name" value="SMALL_CYTOKINES_CC"/>
    <property type="match status" value="1"/>
</dbReference>